<feature type="chain" id="PRO_5029463054" evidence="1">
    <location>
        <begin position="20"/>
        <end position="94"/>
    </location>
</feature>
<dbReference type="EMBL" id="VZTX01008493">
    <property type="protein sequence ID" value="NXU11214.1"/>
    <property type="molecule type" value="Genomic_DNA"/>
</dbReference>
<dbReference type="Gene3D" id="2.60.40.10">
    <property type="entry name" value="Immunoglobulins"/>
    <property type="match status" value="1"/>
</dbReference>
<dbReference type="InterPro" id="IPR007110">
    <property type="entry name" value="Ig-like_dom"/>
</dbReference>
<sequence length="94" mass="10984">SWSHCALFLLSAAVSLASAATLEQNPRELSVREGDPVTFQCSMRGDSMRYYYISWYRQGPSGIQEWIYKDGTYEKGFQDRFKIRDESTRNRYPL</sequence>
<protein>
    <submittedName>
        <fullName evidence="3">HV69D protein</fullName>
    </submittedName>
</protein>
<evidence type="ECO:0000313" key="3">
    <source>
        <dbReference type="EMBL" id="NXU11214.1"/>
    </source>
</evidence>
<evidence type="ECO:0000313" key="4">
    <source>
        <dbReference type="Proteomes" id="UP000570592"/>
    </source>
</evidence>
<name>A0A7L3I1R8_9PASS</name>
<dbReference type="Pfam" id="PF07686">
    <property type="entry name" value="V-set"/>
    <property type="match status" value="1"/>
</dbReference>
<dbReference type="Proteomes" id="UP000570592">
    <property type="component" value="Unassembled WGS sequence"/>
</dbReference>
<feature type="non-terminal residue" evidence="3">
    <location>
        <position position="94"/>
    </location>
</feature>
<evidence type="ECO:0000259" key="2">
    <source>
        <dbReference type="PROSITE" id="PS50835"/>
    </source>
</evidence>
<accession>A0A7L3I1R8</accession>
<dbReference type="InterPro" id="IPR036179">
    <property type="entry name" value="Ig-like_dom_sf"/>
</dbReference>
<organism evidence="3 4">
    <name type="scientific">Pardalotus punctatus</name>
    <name type="common">spotted pardalote</name>
    <dbReference type="NCBI Taxonomy" id="254575"/>
    <lineage>
        <taxon>Eukaryota</taxon>
        <taxon>Metazoa</taxon>
        <taxon>Chordata</taxon>
        <taxon>Craniata</taxon>
        <taxon>Vertebrata</taxon>
        <taxon>Euteleostomi</taxon>
        <taxon>Archelosauria</taxon>
        <taxon>Archosauria</taxon>
        <taxon>Dinosauria</taxon>
        <taxon>Saurischia</taxon>
        <taxon>Theropoda</taxon>
        <taxon>Coelurosauria</taxon>
        <taxon>Aves</taxon>
        <taxon>Neognathae</taxon>
        <taxon>Neoaves</taxon>
        <taxon>Telluraves</taxon>
        <taxon>Australaves</taxon>
        <taxon>Passeriformes</taxon>
        <taxon>Meliphagoidea</taxon>
        <taxon>Pardalotidae</taxon>
        <taxon>Pardalotus</taxon>
    </lineage>
</organism>
<dbReference type="InterPro" id="IPR013783">
    <property type="entry name" value="Ig-like_fold"/>
</dbReference>
<keyword evidence="1" id="KW-0732">Signal</keyword>
<reference evidence="3 4" key="1">
    <citation type="submission" date="2019-09" db="EMBL/GenBank/DDBJ databases">
        <title>Bird 10,000 Genomes (B10K) Project - Family phase.</title>
        <authorList>
            <person name="Zhang G."/>
        </authorList>
    </citation>
    <scope>NUCLEOTIDE SEQUENCE [LARGE SCALE GENOMIC DNA]</scope>
    <source>
        <strain evidence="3">B10K-DU-029-51</strain>
    </source>
</reference>
<comment type="caution">
    <text evidence="3">The sequence shown here is derived from an EMBL/GenBank/DDBJ whole genome shotgun (WGS) entry which is preliminary data.</text>
</comment>
<dbReference type="SUPFAM" id="SSF48726">
    <property type="entry name" value="Immunoglobulin"/>
    <property type="match status" value="1"/>
</dbReference>
<keyword evidence="4" id="KW-1185">Reference proteome</keyword>
<dbReference type="InterPro" id="IPR013106">
    <property type="entry name" value="Ig_V-set"/>
</dbReference>
<feature type="signal peptide" evidence="1">
    <location>
        <begin position="1"/>
        <end position="19"/>
    </location>
</feature>
<evidence type="ECO:0000256" key="1">
    <source>
        <dbReference type="SAM" id="SignalP"/>
    </source>
</evidence>
<gene>
    <name evidence="3" type="primary">Ighv169d</name>
    <name evidence="3" type="ORF">PARPUN_R15184</name>
</gene>
<dbReference type="AlphaFoldDB" id="A0A7L3I1R8"/>
<feature type="non-terminal residue" evidence="3">
    <location>
        <position position="1"/>
    </location>
</feature>
<proteinExistence type="predicted"/>
<feature type="domain" description="Ig-like" evidence="2">
    <location>
        <begin position="20"/>
        <end position="59"/>
    </location>
</feature>
<dbReference type="PROSITE" id="PS50835">
    <property type="entry name" value="IG_LIKE"/>
    <property type="match status" value="1"/>
</dbReference>